<dbReference type="InterPro" id="IPR050965">
    <property type="entry name" value="UPF0336/Enoyl-CoA_hydratase"/>
</dbReference>
<dbReference type="GO" id="GO:0006633">
    <property type="term" value="P:fatty acid biosynthetic process"/>
    <property type="evidence" value="ECO:0007669"/>
    <property type="project" value="TreeGrafter"/>
</dbReference>
<dbReference type="InterPro" id="IPR002539">
    <property type="entry name" value="MaoC-like_dom"/>
</dbReference>
<reference evidence="3" key="1">
    <citation type="submission" date="2019-03" db="EMBL/GenBank/DDBJ databases">
        <authorList>
            <person name="Hao L."/>
        </authorList>
    </citation>
    <scope>NUCLEOTIDE SEQUENCE</scope>
</reference>
<protein>
    <submittedName>
        <fullName evidence="3">Crotonase</fullName>
        <ecNumber evidence="3">4.2.1.55</ecNumber>
    </submittedName>
</protein>
<accession>A0A485M161</accession>
<dbReference type="InterPro" id="IPR029069">
    <property type="entry name" value="HotDog_dom_sf"/>
</dbReference>
<dbReference type="Pfam" id="PF01575">
    <property type="entry name" value="MaoC_dehydratas"/>
    <property type="match status" value="1"/>
</dbReference>
<evidence type="ECO:0000259" key="2">
    <source>
        <dbReference type="Pfam" id="PF01575"/>
    </source>
</evidence>
<evidence type="ECO:0000313" key="3">
    <source>
        <dbReference type="EMBL" id="VFU15806.1"/>
    </source>
</evidence>
<dbReference type="AlphaFoldDB" id="A0A485M161"/>
<name>A0A485M161_9ZZZZ</name>
<dbReference type="Gene3D" id="3.10.129.10">
    <property type="entry name" value="Hotdog Thioesterase"/>
    <property type="match status" value="1"/>
</dbReference>
<feature type="domain" description="MaoC-like" evidence="2">
    <location>
        <begin position="18"/>
        <end position="112"/>
    </location>
</feature>
<dbReference type="PANTHER" id="PTHR43437:SF3">
    <property type="entry name" value="HYDROXYACYL-THIOESTER DEHYDRATASE TYPE 2, MITOCHONDRIAL"/>
    <property type="match status" value="1"/>
</dbReference>
<keyword evidence="1 3" id="KW-0456">Lyase</keyword>
<gene>
    <name evidence="3" type="primary">phaJ</name>
    <name evidence="3" type="ORF">SCFA_450041</name>
</gene>
<dbReference type="FunFam" id="3.10.129.10:FF:000042">
    <property type="entry name" value="MaoC domain protein dehydratase"/>
    <property type="match status" value="1"/>
</dbReference>
<dbReference type="PANTHER" id="PTHR43437">
    <property type="entry name" value="HYDROXYACYL-THIOESTER DEHYDRATASE TYPE 2, MITOCHONDRIAL-RELATED"/>
    <property type="match status" value="1"/>
</dbReference>
<proteinExistence type="predicted"/>
<organism evidence="3">
    <name type="scientific">anaerobic digester metagenome</name>
    <dbReference type="NCBI Taxonomy" id="1263854"/>
    <lineage>
        <taxon>unclassified sequences</taxon>
        <taxon>metagenomes</taxon>
        <taxon>ecological metagenomes</taxon>
    </lineage>
</organism>
<dbReference type="EC" id="4.2.1.55" evidence="3"/>
<evidence type="ECO:0000256" key="1">
    <source>
        <dbReference type="ARBA" id="ARBA00023239"/>
    </source>
</evidence>
<dbReference type="CDD" id="cd03449">
    <property type="entry name" value="R_hydratase"/>
    <property type="match status" value="1"/>
</dbReference>
<dbReference type="GO" id="GO:0019171">
    <property type="term" value="F:(3R)-hydroxyacyl-[acyl-carrier-protein] dehydratase activity"/>
    <property type="evidence" value="ECO:0007669"/>
    <property type="project" value="TreeGrafter"/>
</dbReference>
<dbReference type="EMBL" id="CAADRM010000109">
    <property type="protein sequence ID" value="VFU15806.1"/>
    <property type="molecule type" value="Genomic_DNA"/>
</dbReference>
<dbReference type="SUPFAM" id="SSF54637">
    <property type="entry name" value="Thioesterase/thiol ester dehydrase-isomerase"/>
    <property type="match status" value="1"/>
</dbReference>
<sequence>MPGKTISELQVGDFAEFTKTISEADIYLFAGVTGDLNPAHINEEYAKNTFFKTRIAHGILQAGFISATIGMQLPGPGTIYIRQELNFLVPVRIGDTITARVEVAEINLEKNRVILKTTCQNQNQETVLDGQALVSPPKAPKQYPPLP</sequence>